<organism evidence="5 6">
    <name type="scientific">Synechococcus lacustris str. Tous</name>
    <dbReference type="NCBI Taxonomy" id="1910958"/>
    <lineage>
        <taxon>Bacteria</taxon>
        <taxon>Bacillati</taxon>
        <taxon>Cyanobacteriota</taxon>
        <taxon>Cyanophyceae</taxon>
        <taxon>Synechococcales</taxon>
        <taxon>Synechococcaceae</taxon>
        <taxon>Synechococcus</taxon>
    </lineage>
</organism>
<dbReference type="InterPro" id="IPR023052">
    <property type="entry name" value="Cell_div_SepF"/>
</dbReference>
<evidence type="ECO:0000313" key="6">
    <source>
        <dbReference type="Proteomes" id="UP000240206"/>
    </source>
</evidence>
<dbReference type="Pfam" id="PF04472">
    <property type="entry name" value="SepF"/>
    <property type="match status" value="1"/>
</dbReference>
<dbReference type="InterPro" id="IPR007561">
    <property type="entry name" value="Cell_div_SepF/SepF-rel"/>
</dbReference>
<name>A0A2P7EAE8_9SYNE</name>
<evidence type="ECO:0000313" key="5">
    <source>
        <dbReference type="EMBL" id="PSI00168.1"/>
    </source>
</evidence>
<dbReference type="Gene3D" id="3.30.110.150">
    <property type="entry name" value="SepF-like protein"/>
    <property type="match status" value="1"/>
</dbReference>
<dbReference type="GO" id="GO:0000917">
    <property type="term" value="P:division septum assembly"/>
    <property type="evidence" value="ECO:0007669"/>
    <property type="project" value="UniProtKB-KW"/>
</dbReference>
<evidence type="ECO:0000256" key="1">
    <source>
        <dbReference type="ARBA" id="ARBA00022618"/>
    </source>
</evidence>
<keyword evidence="1 5" id="KW-0132">Cell division</keyword>
<dbReference type="InterPro" id="IPR038594">
    <property type="entry name" value="SepF-like_sf"/>
</dbReference>
<evidence type="ECO:0000256" key="4">
    <source>
        <dbReference type="ARBA" id="ARBA00044936"/>
    </source>
</evidence>
<keyword evidence="2" id="KW-0717">Septation</keyword>
<keyword evidence="6" id="KW-1185">Reference proteome</keyword>
<evidence type="ECO:0000256" key="3">
    <source>
        <dbReference type="ARBA" id="ARBA00023306"/>
    </source>
</evidence>
<proteinExistence type="predicted"/>
<keyword evidence="3" id="KW-0131">Cell cycle</keyword>
<gene>
    <name evidence="5" type="ORF">C7K08_14610</name>
</gene>
<comment type="caution">
    <text evidence="5">The sequence shown here is derived from an EMBL/GenBank/DDBJ whole genome shotgun (WGS) entry which is preliminary data.</text>
</comment>
<dbReference type="AlphaFoldDB" id="A0A2P7EAE8"/>
<dbReference type="Proteomes" id="UP000240206">
    <property type="component" value="Unassembled WGS sequence"/>
</dbReference>
<sequence length="94" mass="10328">MIFCFLPPELLILHCSKHADAFIAGAAIREQKSVLINTQAMEPKAAQRLLDFVAGAVHALSGNALRISADCFLFTPYQVLVDLMPSDELDFVHT</sequence>
<protein>
    <submittedName>
        <fullName evidence="5">Cell division protein SepF</fullName>
    </submittedName>
</protein>
<dbReference type="PANTHER" id="PTHR35798:SF1">
    <property type="entry name" value="CELL DIVISION PROTEIN SEPF"/>
    <property type="match status" value="1"/>
</dbReference>
<dbReference type="PANTHER" id="PTHR35798">
    <property type="entry name" value="CELL DIVISION PROTEIN SEPF"/>
    <property type="match status" value="1"/>
</dbReference>
<reference evidence="6" key="1">
    <citation type="submission" date="2018-03" db="EMBL/GenBank/DDBJ databases">
        <title>Ecological and genomic features of two cosmopolitan and abundant freshwater picocyanobacteria.</title>
        <authorList>
            <person name="Cabello-Yeves P.J."/>
            <person name="Picazo A."/>
            <person name="Camacho A."/>
            <person name="Callieri C."/>
            <person name="Rosselli R."/>
            <person name="Roda-Garcia J."/>
            <person name="Coutinho F.H."/>
            <person name="Rodriguez-Valera F."/>
        </authorList>
    </citation>
    <scope>NUCLEOTIDE SEQUENCE [LARGE SCALE GENOMIC DNA]</scope>
    <source>
        <strain evidence="6">Tous</strain>
    </source>
</reference>
<accession>A0A2P7EAE8</accession>
<dbReference type="EMBL" id="PXVC01000240">
    <property type="protein sequence ID" value="PSI00168.1"/>
    <property type="molecule type" value="Genomic_DNA"/>
</dbReference>
<comment type="function">
    <text evidence="4">Cell division protein that is part of the divisome complex and is recruited early to the Z-ring. Probably stimulates Z-ring formation, perhaps through the cross-linking of FtsZ protofilaments. Its function overlaps with FtsA.</text>
</comment>
<evidence type="ECO:0000256" key="2">
    <source>
        <dbReference type="ARBA" id="ARBA00023210"/>
    </source>
</evidence>